<dbReference type="GO" id="GO:0003904">
    <property type="term" value="F:deoxyribodipyrimidine photo-lyase activity"/>
    <property type="evidence" value="ECO:0007669"/>
    <property type="project" value="TreeGrafter"/>
</dbReference>
<dbReference type="GO" id="GO:0000719">
    <property type="term" value="P:photoreactive repair"/>
    <property type="evidence" value="ECO:0007669"/>
    <property type="project" value="TreeGrafter"/>
</dbReference>
<dbReference type="InterPro" id="IPR002081">
    <property type="entry name" value="Cryptochrome/DNA_photolyase_1"/>
</dbReference>
<feature type="binding site" evidence="4">
    <location>
        <position position="281"/>
    </location>
    <ligand>
        <name>FAD</name>
        <dbReference type="ChEBI" id="CHEBI:57692"/>
    </ligand>
</feature>
<proteinExistence type="inferred from homology"/>
<dbReference type="STRING" id="398673.A0A2P4ZEN9"/>
<comment type="caution">
    <text evidence="7">The sequence shown here is derived from an EMBL/GenBank/DDBJ whole genome shotgun (WGS) entry which is preliminary data.</text>
</comment>
<feature type="compositionally biased region" description="Polar residues" evidence="5">
    <location>
        <begin position="739"/>
        <end position="750"/>
    </location>
</feature>
<dbReference type="Proteomes" id="UP000054821">
    <property type="component" value="Unassembled WGS sequence"/>
</dbReference>
<dbReference type="Pfam" id="PF03441">
    <property type="entry name" value="FAD_binding_7"/>
    <property type="match status" value="1"/>
</dbReference>
<accession>A0A2P4ZEN9</accession>
<evidence type="ECO:0000256" key="1">
    <source>
        <dbReference type="ARBA" id="ARBA00005862"/>
    </source>
</evidence>
<dbReference type="PROSITE" id="PS51645">
    <property type="entry name" value="PHR_CRY_ALPHA_BETA"/>
    <property type="match status" value="1"/>
</dbReference>
<evidence type="ECO:0000313" key="7">
    <source>
        <dbReference type="EMBL" id="PON22751.1"/>
    </source>
</evidence>
<dbReference type="InterPro" id="IPR014729">
    <property type="entry name" value="Rossmann-like_a/b/a_fold"/>
</dbReference>
<dbReference type="GO" id="GO:0003684">
    <property type="term" value="F:damaged DNA binding"/>
    <property type="evidence" value="ECO:0007669"/>
    <property type="project" value="TreeGrafter"/>
</dbReference>
<comment type="cofactor">
    <cofactor evidence="4">
        <name>FAD</name>
        <dbReference type="ChEBI" id="CHEBI:57692"/>
    </cofactor>
    <text evidence="4">Binds 1 FAD per subunit.</text>
</comment>
<dbReference type="Gene3D" id="1.25.40.80">
    <property type="match status" value="1"/>
</dbReference>
<keyword evidence="8" id="KW-1185">Reference proteome</keyword>
<dbReference type="InterPro" id="IPR036155">
    <property type="entry name" value="Crypto/Photolyase_N_sf"/>
</dbReference>
<dbReference type="SUPFAM" id="SSF52425">
    <property type="entry name" value="Cryptochrome/photolyase, N-terminal domain"/>
    <property type="match status" value="1"/>
</dbReference>
<dbReference type="SUPFAM" id="SSF48173">
    <property type="entry name" value="Cryptochrome/photolyase FAD-binding domain"/>
    <property type="match status" value="1"/>
</dbReference>
<dbReference type="Pfam" id="PF00875">
    <property type="entry name" value="DNA_photolyase"/>
    <property type="match status" value="1"/>
</dbReference>
<dbReference type="Gene3D" id="1.10.579.10">
    <property type="entry name" value="DNA Cyclobutane Dipyrimidine Photolyase, subunit A, domain 3"/>
    <property type="match status" value="1"/>
</dbReference>
<feature type="domain" description="Photolyase/cryptochrome alpha/beta" evidence="6">
    <location>
        <begin position="5"/>
        <end position="166"/>
    </location>
</feature>
<sequence length="951" mass="105611">MPGGSILIYLMRRDLRTADNPILYKLSSTEHGFTHLLPVYILPPDQIEVSGLVKDGKMSPYPPARYDLSQRWKCGHLRAKYIAESLWDLKRNLENLGSGLVIRVGSFDDILNGMIQHYAANQHGPQVTAVWMTEDYAPDQRREEQAVSAICEARGIRFDRLLQLPEPKTSIDCLPDAFHLFWRALNTEAEKPLDPFPVPARFSLPSFPDHASLPPQESPFEIPGTLEELIQKMQSPVHLPMVHLDRPELRDTAIPQALLGGETRGQQRVGYIIKKGIVSSYHLLSDDVHVGDAYHGLLSYLSLGCITARQVHQELLKLECGTDPGLAQTLGFGRGCSAGTESIRYHLLVLNFIRLSIVKHGSELYNLEGAGMGKNPLKTWKSSVIRDLDRPGQAVDNVVSMTQFLMGLTGFGLVDAIMRQLYITGQVTARGEEIAIGFFALYAGFDWRYGAEYVSSLSTVHDPFFYFYSSQNYAGVGPSCEAKDSNISLAEISQQVDPDGTFIRVWMPELRNFPRTKNVYRVSTTASSLLQRYRLASSIMVTHEVPSAAETGPFTETTNARRDPIENIAALARREDRSIPTESIRGPGGLEELGPRLGFGDRIHLEAPLGLEEPNELPQGPPPSSRGPSLPSRSGRGAAKAQVASTTGTPAPPAEATVRWNSMALEQINPLALHPVTAPPPPVRLPQILPTQYSFRPVHMSVSQLSNQSYYTTSLPPLRPQSRLSLLPAPVDAYFPPYRQQTLSGRSSPARQLPFLPAAPSPPPPPTLSSAVPHLSNTPQVPLPQEDTPRASIEDHLPPATMVPLRRSPRRLRPRIAVIPHPALAGFLPVVAEPEIIRYYTGQLRQTRFRGSSNYTFIDLPFLDSNRIHIIPCPRGVVPLRGDPDLGIFREPLASVPEDVDLEALDELIDEVDDDEVAVHGPRIWHSRRGSLNLRPYRGRRQPSRFNSRYR</sequence>
<dbReference type="AlphaFoldDB" id="A0A2P4ZEN9"/>
<feature type="region of interest" description="Disordered" evidence="5">
    <location>
        <begin position="572"/>
        <end position="596"/>
    </location>
</feature>
<keyword evidence="2 4" id="KW-0285">Flavoprotein</keyword>
<dbReference type="PANTHER" id="PTHR11455">
    <property type="entry name" value="CRYPTOCHROME"/>
    <property type="match status" value="1"/>
</dbReference>
<dbReference type="Gene3D" id="3.40.50.620">
    <property type="entry name" value="HUPs"/>
    <property type="match status" value="1"/>
</dbReference>
<feature type="compositionally biased region" description="Basic and acidic residues" evidence="5">
    <location>
        <begin position="787"/>
        <end position="796"/>
    </location>
</feature>
<organism evidence="7 8">
    <name type="scientific">Trichoderma gamsii</name>
    <dbReference type="NCBI Taxonomy" id="398673"/>
    <lineage>
        <taxon>Eukaryota</taxon>
        <taxon>Fungi</taxon>
        <taxon>Dikarya</taxon>
        <taxon>Ascomycota</taxon>
        <taxon>Pezizomycotina</taxon>
        <taxon>Sordariomycetes</taxon>
        <taxon>Hypocreomycetidae</taxon>
        <taxon>Hypocreales</taxon>
        <taxon>Hypocreaceae</taxon>
        <taxon>Trichoderma</taxon>
    </lineage>
</organism>
<dbReference type="InterPro" id="IPR005101">
    <property type="entry name" value="Cryptochr/Photolyase_FAD-bd"/>
</dbReference>
<dbReference type="GO" id="GO:0071949">
    <property type="term" value="F:FAD binding"/>
    <property type="evidence" value="ECO:0007669"/>
    <property type="project" value="TreeGrafter"/>
</dbReference>
<feature type="compositionally biased region" description="Pro residues" evidence="5">
    <location>
        <begin position="757"/>
        <end position="767"/>
    </location>
</feature>
<keyword evidence="3 4" id="KW-0274">FAD</keyword>
<evidence type="ECO:0000256" key="5">
    <source>
        <dbReference type="SAM" id="MobiDB-lite"/>
    </source>
</evidence>
<dbReference type="PANTHER" id="PTHR11455:SF22">
    <property type="entry name" value="CRYPTOCHROME DASH"/>
    <property type="match status" value="1"/>
</dbReference>
<evidence type="ECO:0000256" key="4">
    <source>
        <dbReference type="PIRSR" id="PIRSR602081-1"/>
    </source>
</evidence>
<dbReference type="GeneID" id="29990293"/>
<reference evidence="7 8" key="1">
    <citation type="journal article" date="2016" name="Genome Announc.">
        <title>Draft Whole-Genome Sequence of Trichoderma gamsii T6085, a Promising Biocontrol Agent of Fusarium Head Blight on Wheat.</title>
        <authorList>
            <person name="Baroncelli R."/>
            <person name="Zapparata A."/>
            <person name="Piaggeschi G."/>
            <person name="Sarrocco S."/>
            <person name="Vannacci G."/>
        </authorList>
    </citation>
    <scope>NUCLEOTIDE SEQUENCE [LARGE SCALE GENOMIC DNA]</scope>
    <source>
        <strain evidence="7 8">T6085</strain>
    </source>
</reference>
<dbReference type="RefSeq" id="XP_018656587.1">
    <property type="nucleotide sequence ID" value="XM_018810210.1"/>
</dbReference>
<dbReference type="EMBL" id="JPDN02000035">
    <property type="protein sequence ID" value="PON22751.1"/>
    <property type="molecule type" value="Genomic_DNA"/>
</dbReference>
<feature type="region of interest" description="Disordered" evidence="5">
    <location>
        <begin position="612"/>
        <end position="654"/>
    </location>
</feature>
<evidence type="ECO:0000256" key="3">
    <source>
        <dbReference type="ARBA" id="ARBA00022827"/>
    </source>
</evidence>
<feature type="region of interest" description="Disordered" evidence="5">
    <location>
        <begin position="739"/>
        <end position="796"/>
    </location>
</feature>
<evidence type="ECO:0000313" key="8">
    <source>
        <dbReference type="Proteomes" id="UP000054821"/>
    </source>
</evidence>
<evidence type="ECO:0000256" key="2">
    <source>
        <dbReference type="ARBA" id="ARBA00022630"/>
    </source>
</evidence>
<evidence type="ECO:0000259" key="6">
    <source>
        <dbReference type="PROSITE" id="PS51645"/>
    </source>
</evidence>
<protein>
    <recommendedName>
        <fullName evidence="6">Photolyase/cryptochrome alpha/beta domain-containing protein</fullName>
    </recommendedName>
</protein>
<gene>
    <name evidence="7" type="ORF">TGAM01_v208437</name>
</gene>
<name>A0A2P4ZEN9_9HYPO</name>
<dbReference type="InterPro" id="IPR036134">
    <property type="entry name" value="Crypto/Photolyase_FAD-like_sf"/>
</dbReference>
<comment type="similarity">
    <text evidence="1">Belongs to the DNA photolyase class-1 family.</text>
</comment>
<dbReference type="InterPro" id="IPR006050">
    <property type="entry name" value="DNA_photolyase_N"/>
</dbReference>
<feature type="compositionally biased region" description="Low complexity" evidence="5">
    <location>
        <begin position="626"/>
        <end position="637"/>
    </location>
</feature>
<feature type="compositionally biased region" description="Low complexity" evidence="5">
    <location>
        <begin position="644"/>
        <end position="654"/>
    </location>
</feature>